<evidence type="ECO:0000313" key="2">
    <source>
        <dbReference type="EMBL" id="KAK3883176.1"/>
    </source>
</evidence>
<proteinExistence type="predicted"/>
<dbReference type="Gene3D" id="3.30.200.20">
    <property type="entry name" value="Phosphorylase Kinase, domain 1"/>
    <property type="match status" value="1"/>
</dbReference>
<evidence type="ECO:0000313" key="3">
    <source>
        <dbReference type="Proteomes" id="UP001286313"/>
    </source>
</evidence>
<protein>
    <submittedName>
        <fullName evidence="2">Uncharacterized protein</fullName>
    </submittedName>
</protein>
<organism evidence="2 3">
    <name type="scientific">Petrolisthes cinctipes</name>
    <name type="common">Flat porcelain crab</name>
    <dbReference type="NCBI Taxonomy" id="88211"/>
    <lineage>
        <taxon>Eukaryota</taxon>
        <taxon>Metazoa</taxon>
        <taxon>Ecdysozoa</taxon>
        <taxon>Arthropoda</taxon>
        <taxon>Crustacea</taxon>
        <taxon>Multicrustacea</taxon>
        <taxon>Malacostraca</taxon>
        <taxon>Eumalacostraca</taxon>
        <taxon>Eucarida</taxon>
        <taxon>Decapoda</taxon>
        <taxon>Pleocyemata</taxon>
        <taxon>Anomura</taxon>
        <taxon>Galatheoidea</taxon>
        <taxon>Porcellanidae</taxon>
        <taxon>Petrolisthes</taxon>
    </lineage>
</organism>
<comment type="caution">
    <text evidence="2">The sequence shown here is derived from an EMBL/GenBank/DDBJ whole genome shotgun (WGS) entry which is preliminary data.</text>
</comment>
<dbReference type="Proteomes" id="UP001286313">
    <property type="component" value="Unassembled WGS sequence"/>
</dbReference>
<dbReference type="EMBL" id="JAWQEG010001011">
    <property type="protein sequence ID" value="KAK3883176.1"/>
    <property type="molecule type" value="Genomic_DNA"/>
</dbReference>
<gene>
    <name evidence="2" type="ORF">Pcinc_012507</name>
</gene>
<reference evidence="2" key="1">
    <citation type="submission" date="2023-10" db="EMBL/GenBank/DDBJ databases">
        <title>Genome assemblies of two species of porcelain crab, Petrolisthes cinctipes and Petrolisthes manimaculis (Anomura: Porcellanidae).</title>
        <authorList>
            <person name="Angst P."/>
        </authorList>
    </citation>
    <scope>NUCLEOTIDE SEQUENCE</scope>
    <source>
        <strain evidence="2">PB745_01</strain>
        <tissue evidence="2">Gill</tissue>
    </source>
</reference>
<dbReference type="AlphaFoldDB" id="A0AAE1KRD9"/>
<sequence length="122" mass="12887">MGDGQDDSTGGGGGGGSGGVVSVREETEEGGMVALAVTSSDVSEGSPAEQRLKELERLFLKGPSETGGQSYSVETLLDVLVVLFDECTNSSLRREKTVSDFIEYVDTEPFITTTSADEVKHY</sequence>
<feature type="compositionally biased region" description="Gly residues" evidence="1">
    <location>
        <begin position="7"/>
        <end position="19"/>
    </location>
</feature>
<name>A0AAE1KRD9_PETCI</name>
<feature type="region of interest" description="Disordered" evidence="1">
    <location>
        <begin position="1"/>
        <end position="31"/>
    </location>
</feature>
<accession>A0AAE1KRD9</accession>
<keyword evidence="3" id="KW-1185">Reference proteome</keyword>
<evidence type="ECO:0000256" key="1">
    <source>
        <dbReference type="SAM" id="MobiDB-lite"/>
    </source>
</evidence>